<name>X1MHY6_9ZZZZ</name>
<organism evidence="1">
    <name type="scientific">marine sediment metagenome</name>
    <dbReference type="NCBI Taxonomy" id="412755"/>
    <lineage>
        <taxon>unclassified sequences</taxon>
        <taxon>metagenomes</taxon>
        <taxon>ecological metagenomes</taxon>
    </lineage>
</organism>
<proteinExistence type="predicted"/>
<comment type="caution">
    <text evidence="1">The sequence shown here is derived from an EMBL/GenBank/DDBJ whole genome shotgun (WGS) entry which is preliminary data.</text>
</comment>
<sequence length="287" mass="31094">KIRNIFGDEYSGQAGKAGVFAKWKGRQYRRKYVIPANPKTTMQQVVRDHFSAAIVLWHTWSSLQKRAYSYLATGLVLSGFNLEVRRYQLWKLKAKTSIQDPIQGIKQIGAGDETHVADEATFDSTPKKTAICPVIIGSLAAGTGATPLETDVIVNSEMGDCLIPVGIVNVNGHVAGGDPVAEGDKLVISYTASGRTVTHEELAVAEDVEATWTIVAKTTIADAIRTAYSPVDLASAHVYIYDLSALAYIEIDSVTIVNRTGEVNPNQTGATHTGESCAYDWYTALKD</sequence>
<gene>
    <name evidence="1" type="ORF">S06H3_09782</name>
</gene>
<protein>
    <submittedName>
        <fullName evidence="1">Uncharacterized protein</fullName>
    </submittedName>
</protein>
<feature type="non-terminal residue" evidence="1">
    <location>
        <position position="287"/>
    </location>
</feature>
<reference evidence="1" key="1">
    <citation type="journal article" date="2014" name="Front. Microbiol.">
        <title>High frequency of phylogenetically diverse reductive dehalogenase-homologous genes in deep subseafloor sedimentary metagenomes.</title>
        <authorList>
            <person name="Kawai M."/>
            <person name="Futagami T."/>
            <person name="Toyoda A."/>
            <person name="Takaki Y."/>
            <person name="Nishi S."/>
            <person name="Hori S."/>
            <person name="Arai W."/>
            <person name="Tsubouchi T."/>
            <person name="Morono Y."/>
            <person name="Uchiyama I."/>
            <person name="Ito T."/>
            <person name="Fujiyama A."/>
            <person name="Inagaki F."/>
            <person name="Takami H."/>
        </authorList>
    </citation>
    <scope>NUCLEOTIDE SEQUENCE</scope>
    <source>
        <strain evidence="1">Expedition CK06-06</strain>
    </source>
</reference>
<feature type="non-terminal residue" evidence="1">
    <location>
        <position position="1"/>
    </location>
</feature>
<dbReference type="EMBL" id="BARV01004382">
    <property type="protein sequence ID" value="GAI17681.1"/>
    <property type="molecule type" value="Genomic_DNA"/>
</dbReference>
<dbReference type="AlphaFoldDB" id="X1MHY6"/>
<accession>X1MHY6</accession>
<evidence type="ECO:0000313" key="1">
    <source>
        <dbReference type="EMBL" id="GAI17681.1"/>
    </source>
</evidence>